<accession>R7U4K5</accession>
<reference evidence="2" key="3">
    <citation type="submission" date="2015-06" db="UniProtKB">
        <authorList>
            <consortium name="EnsemblMetazoa"/>
        </authorList>
    </citation>
    <scope>IDENTIFICATION</scope>
</reference>
<protein>
    <submittedName>
        <fullName evidence="1 2">Uncharacterized protein</fullName>
    </submittedName>
</protein>
<name>R7U4K5_CAPTE</name>
<reference evidence="3" key="1">
    <citation type="submission" date="2012-12" db="EMBL/GenBank/DDBJ databases">
        <authorList>
            <person name="Hellsten U."/>
            <person name="Grimwood J."/>
            <person name="Chapman J.A."/>
            <person name="Shapiro H."/>
            <person name="Aerts A."/>
            <person name="Otillar R.P."/>
            <person name="Terry A.Y."/>
            <person name="Boore J.L."/>
            <person name="Simakov O."/>
            <person name="Marletaz F."/>
            <person name="Cho S.-J."/>
            <person name="Edsinger-Gonzales E."/>
            <person name="Havlak P."/>
            <person name="Kuo D.-H."/>
            <person name="Larsson T."/>
            <person name="Lv J."/>
            <person name="Arendt D."/>
            <person name="Savage R."/>
            <person name="Osoegawa K."/>
            <person name="de Jong P."/>
            <person name="Lindberg D.R."/>
            <person name="Seaver E.C."/>
            <person name="Weisblat D.A."/>
            <person name="Putnam N.H."/>
            <person name="Grigoriev I.V."/>
            <person name="Rokhsar D.S."/>
        </authorList>
    </citation>
    <scope>NUCLEOTIDE SEQUENCE</scope>
    <source>
        <strain evidence="3">I ESC-2004</strain>
    </source>
</reference>
<dbReference type="HOGENOM" id="CLU_1817601_0_0_1"/>
<proteinExistence type="predicted"/>
<organism evidence="1">
    <name type="scientific">Capitella teleta</name>
    <name type="common">Polychaete worm</name>
    <dbReference type="NCBI Taxonomy" id="283909"/>
    <lineage>
        <taxon>Eukaryota</taxon>
        <taxon>Metazoa</taxon>
        <taxon>Spiralia</taxon>
        <taxon>Lophotrochozoa</taxon>
        <taxon>Annelida</taxon>
        <taxon>Polychaeta</taxon>
        <taxon>Sedentaria</taxon>
        <taxon>Scolecida</taxon>
        <taxon>Capitellidae</taxon>
        <taxon>Capitella</taxon>
    </lineage>
</organism>
<evidence type="ECO:0000313" key="1">
    <source>
        <dbReference type="EMBL" id="ELU01295.1"/>
    </source>
</evidence>
<dbReference type="EMBL" id="AMQN01009341">
    <property type="status" value="NOT_ANNOTATED_CDS"/>
    <property type="molecule type" value="Genomic_DNA"/>
</dbReference>
<reference evidence="1 3" key="2">
    <citation type="journal article" date="2013" name="Nature">
        <title>Insights into bilaterian evolution from three spiralian genomes.</title>
        <authorList>
            <person name="Simakov O."/>
            <person name="Marletaz F."/>
            <person name="Cho S.J."/>
            <person name="Edsinger-Gonzales E."/>
            <person name="Havlak P."/>
            <person name="Hellsten U."/>
            <person name="Kuo D.H."/>
            <person name="Larsson T."/>
            <person name="Lv J."/>
            <person name="Arendt D."/>
            <person name="Savage R."/>
            <person name="Osoegawa K."/>
            <person name="de Jong P."/>
            <person name="Grimwood J."/>
            <person name="Chapman J.A."/>
            <person name="Shapiro H."/>
            <person name="Aerts A."/>
            <person name="Otillar R.P."/>
            <person name="Terry A.Y."/>
            <person name="Boore J.L."/>
            <person name="Grigoriev I.V."/>
            <person name="Lindberg D.R."/>
            <person name="Seaver E.C."/>
            <person name="Weisblat D.A."/>
            <person name="Putnam N.H."/>
            <person name="Rokhsar D.S."/>
        </authorList>
    </citation>
    <scope>NUCLEOTIDE SEQUENCE</scope>
    <source>
        <strain evidence="1 3">I ESC-2004</strain>
    </source>
</reference>
<sequence length="142" mass="16607">MTRLLLLLHLLLLLLLHLLLLYLHLHLHLWRIKLEKKRRAGSQALGFLNIASNIFISKRTYKVFGFDVVQTAFRYSDFNFDVHNSHFQASKENRRPSGIQTQKKFAAKHRKVKTVEKLRKNVSNVEISVGFKCQRPPSTELS</sequence>
<dbReference type="EMBL" id="KB305197">
    <property type="protein sequence ID" value="ELU01295.1"/>
    <property type="molecule type" value="Genomic_DNA"/>
</dbReference>
<dbReference type="Proteomes" id="UP000014760">
    <property type="component" value="Unassembled WGS sequence"/>
</dbReference>
<dbReference type="EnsemblMetazoa" id="CapteT201217">
    <property type="protein sequence ID" value="CapteP201217"/>
    <property type="gene ID" value="CapteG201217"/>
</dbReference>
<keyword evidence="3" id="KW-1185">Reference proteome</keyword>
<evidence type="ECO:0000313" key="3">
    <source>
        <dbReference type="Proteomes" id="UP000014760"/>
    </source>
</evidence>
<evidence type="ECO:0000313" key="2">
    <source>
        <dbReference type="EnsemblMetazoa" id="CapteP201217"/>
    </source>
</evidence>
<dbReference type="AlphaFoldDB" id="R7U4K5"/>
<gene>
    <name evidence="1" type="ORF">CAPTEDRAFT_201217</name>
</gene>